<evidence type="ECO:0000256" key="1">
    <source>
        <dbReference type="SAM" id="MobiDB-lite"/>
    </source>
</evidence>
<feature type="domain" description="Chitin-binding type-2" evidence="2">
    <location>
        <begin position="60"/>
        <end position="118"/>
    </location>
</feature>
<dbReference type="Pfam" id="PF01607">
    <property type="entry name" value="CBM_14"/>
    <property type="match status" value="1"/>
</dbReference>
<dbReference type="InterPro" id="IPR002557">
    <property type="entry name" value="Chitin-bd_dom"/>
</dbReference>
<reference evidence="3" key="1">
    <citation type="journal article" date="2021" name="Sci. Adv.">
        <title>The American lobster genome reveals insights on longevity, neural, and immune adaptations.</title>
        <authorList>
            <person name="Polinski J.M."/>
            <person name="Zimin A.V."/>
            <person name="Clark K.F."/>
            <person name="Kohn A.B."/>
            <person name="Sadowski N."/>
            <person name="Timp W."/>
            <person name="Ptitsyn A."/>
            <person name="Khanna P."/>
            <person name="Romanova D.Y."/>
            <person name="Williams P."/>
            <person name="Greenwood S.J."/>
            <person name="Moroz L.L."/>
            <person name="Walt D.R."/>
            <person name="Bodnar A.G."/>
        </authorList>
    </citation>
    <scope>NUCLEOTIDE SEQUENCE</scope>
    <source>
        <strain evidence="3">GMGI-L3</strain>
    </source>
</reference>
<dbReference type="SMART" id="SM00494">
    <property type="entry name" value="ChtBD2"/>
    <property type="match status" value="1"/>
</dbReference>
<keyword evidence="4" id="KW-1185">Reference proteome</keyword>
<evidence type="ECO:0000313" key="4">
    <source>
        <dbReference type="Proteomes" id="UP000747542"/>
    </source>
</evidence>
<evidence type="ECO:0000313" key="3">
    <source>
        <dbReference type="EMBL" id="KAG7177548.1"/>
    </source>
</evidence>
<protein>
    <submittedName>
        <fullName evidence="3">Chitotriosidase-1-like 1</fullName>
    </submittedName>
</protein>
<feature type="compositionally biased region" description="Pro residues" evidence="1">
    <location>
        <begin position="48"/>
        <end position="60"/>
    </location>
</feature>
<dbReference type="PROSITE" id="PS50940">
    <property type="entry name" value="CHIT_BIND_II"/>
    <property type="match status" value="1"/>
</dbReference>
<name>A0A8J5ND89_HOMAM</name>
<dbReference type="Gene3D" id="3.20.20.80">
    <property type="entry name" value="Glycosidases"/>
    <property type="match status" value="1"/>
</dbReference>
<accession>A0A8J5ND89</accession>
<evidence type="ECO:0000259" key="2">
    <source>
        <dbReference type="PROSITE" id="PS50940"/>
    </source>
</evidence>
<sequence length="128" mass="13760">MMVWSIETDDFHGICGRPFDLIKTLRETFTGGDIPTPPTLPTTTIDPSAPPTTAPLPPPDDNCSRPGINADPENCHHYYLCTVSVDNTYSAQEELCAAGTLFNPNASICDWEDAVCAIGSGICKNDCP</sequence>
<dbReference type="GO" id="GO:0005576">
    <property type="term" value="C:extracellular region"/>
    <property type="evidence" value="ECO:0007669"/>
    <property type="project" value="InterPro"/>
</dbReference>
<proteinExistence type="predicted"/>
<dbReference type="AlphaFoldDB" id="A0A8J5ND89"/>
<feature type="region of interest" description="Disordered" evidence="1">
    <location>
        <begin position="30"/>
        <end position="65"/>
    </location>
</feature>
<dbReference type="EMBL" id="JAHLQT010001931">
    <property type="protein sequence ID" value="KAG7177548.1"/>
    <property type="molecule type" value="Genomic_DNA"/>
</dbReference>
<dbReference type="Proteomes" id="UP000747542">
    <property type="component" value="Unassembled WGS sequence"/>
</dbReference>
<dbReference type="GO" id="GO:0008061">
    <property type="term" value="F:chitin binding"/>
    <property type="evidence" value="ECO:0007669"/>
    <property type="project" value="InterPro"/>
</dbReference>
<organism evidence="3 4">
    <name type="scientific">Homarus americanus</name>
    <name type="common">American lobster</name>
    <dbReference type="NCBI Taxonomy" id="6706"/>
    <lineage>
        <taxon>Eukaryota</taxon>
        <taxon>Metazoa</taxon>
        <taxon>Ecdysozoa</taxon>
        <taxon>Arthropoda</taxon>
        <taxon>Crustacea</taxon>
        <taxon>Multicrustacea</taxon>
        <taxon>Malacostraca</taxon>
        <taxon>Eumalacostraca</taxon>
        <taxon>Eucarida</taxon>
        <taxon>Decapoda</taxon>
        <taxon>Pleocyemata</taxon>
        <taxon>Astacidea</taxon>
        <taxon>Nephropoidea</taxon>
        <taxon>Nephropidae</taxon>
        <taxon>Homarus</taxon>
    </lineage>
</organism>
<dbReference type="SUPFAM" id="SSF57625">
    <property type="entry name" value="Invertebrate chitin-binding proteins"/>
    <property type="match status" value="1"/>
</dbReference>
<gene>
    <name evidence="3" type="primary">Chit1-L1</name>
    <name evidence="3" type="ORF">Hamer_G008184</name>
</gene>
<comment type="caution">
    <text evidence="3">The sequence shown here is derived from an EMBL/GenBank/DDBJ whole genome shotgun (WGS) entry which is preliminary data.</text>
</comment>
<dbReference type="InterPro" id="IPR036508">
    <property type="entry name" value="Chitin-bd_dom_sf"/>
</dbReference>